<keyword evidence="3" id="KW-1185">Reference proteome</keyword>
<organism evidence="2 3">
    <name type="scientific">Dioszegia hungarica</name>
    <dbReference type="NCBI Taxonomy" id="4972"/>
    <lineage>
        <taxon>Eukaryota</taxon>
        <taxon>Fungi</taxon>
        <taxon>Dikarya</taxon>
        <taxon>Basidiomycota</taxon>
        <taxon>Agaricomycotina</taxon>
        <taxon>Tremellomycetes</taxon>
        <taxon>Tremellales</taxon>
        <taxon>Bulleribasidiaceae</taxon>
        <taxon>Dioszegia</taxon>
    </lineage>
</organism>
<dbReference type="GeneID" id="77729978"/>
<evidence type="ECO:0000313" key="3">
    <source>
        <dbReference type="Proteomes" id="UP001164286"/>
    </source>
</evidence>
<accession>A0AA38HHS1</accession>
<dbReference type="SUPFAM" id="SSF54001">
    <property type="entry name" value="Cysteine proteinases"/>
    <property type="match status" value="1"/>
</dbReference>
<sequence length="387" mass="43157">MFNFSNANSSTDQSLFVFGHASSAVENVALASSPTKIGGKAKLTPKPKKPTTKLAPKPITIHNPVVLPSSSRLFHEEIGNASSTTEHETPRQPPVSHPAADTSTIIRRALEVHLKRKAECNDKDCVRCPLAQILRATLGVTAPPDMTYYIEELLDQVTDVETDLTSLELPHAAYTFLTMLISRMFKEDVELELFNGRVQIIRTCSCGASDSEEQAIISLTVPATDAAGNYVRNLYRSLGMGLSSRKIRDASCPGMNPRCQTPSVTATTTIIDAPRYLFIKLERDTYEQGKASPPMELDLWDFGVKDSFYQPFATLYLDDAHHHTAIYLDQDVMLYDDEVFYSRDTRYRGKVYGYLYEKHPAITSRVLAAMWPLRGRAVMIRARVGKS</sequence>
<comment type="caution">
    <text evidence="2">The sequence shown here is derived from an EMBL/GenBank/DDBJ whole genome shotgun (WGS) entry which is preliminary data.</text>
</comment>
<feature type="region of interest" description="Disordered" evidence="1">
    <location>
        <begin position="80"/>
        <end position="100"/>
    </location>
</feature>
<evidence type="ECO:0000256" key="1">
    <source>
        <dbReference type="SAM" id="MobiDB-lite"/>
    </source>
</evidence>
<dbReference type="RefSeq" id="XP_052949251.1">
    <property type="nucleotide sequence ID" value="XM_053090773.1"/>
</dbReference>
<reference evidence="2" key="1">
    <citation type="journal article" date="2022" name="G3 (Bethesda)">
        <title>High quality genome of the basidiomycete yeast Dioszegia hungarica PDD-24b-2 isolated from cloud water.</title>
        <authorList>
            <person name="Jarrige D."/>
            <person name="Haridas S."/>
            <person name="Bleykasten-Grosshans C."/>
            <person name="Joly M."/>
            <person name="Nadalig T."/>
            <person name="Sancelme M."/>
            <person name="Vuilleumier S."/>
            <person name="Grigoriev I.V."/>
            <person name="Amato P."/>
            <person name="Bringel F."/>
        </authorList>
    </citation>
    <scope>NUCLEOTIDE SEQUENCE</scope>
    <source>
        <strain evidence="2">PDD-24b-2</strain>
    </source>
</reference>
<gene>
    <name evidence="2" type="ORF">MKK02DRAFT_39773</name>
</gene>
<dbReference type="Proteomes" id="UP001164286">
    <property type="component" value="Unassembled WGS sequence"/>
</dbReference>
<dbReference type="AlphaFoldDB" id="A0AA38HHS1"/>
<evidence type="ECO:0000313" key="2">
    <source>
        <dbReference type="EMBL" id="KAI9639474.1"/>
    </source>
</evidence>
<proteinExistence type="predicted"/>
<name>A0AA38HHS1_9TREE</name>
<feature type="region of interest" description="Disordered" evidence="1">
    <location>
        <begin position="37"/>
        <end position="56"/>
    </location>
</feature>
<dbReference type="Gene3D" id="3.90.70.10">
    <property type="entry name" value="Cysteine proteinases"/>
    <property type="match status" value="1"/>
</dbReference>
<dbReference type="InterPro" id="IPR038765">
    <property type="entry name" value="Papain-like_cys_pep_sf"/>
</dbReference>
<dbReference type="EMBL" id="JAKWFO010000001">
    <property type="protein sequence ID" value="KAI9639474.1"/>
    <property type="molecule type" value="Genomic_DNA"/>
</dbReference>
<protein>
    <submittedName>
        <fullName evidence="2">Uncharacterized protein</fullName>
    </submittedName>
</protein>